<organism evidence="2 3">
    <name type="scientific">[Candida] arabinofermentans NRRL YB-2248</name>
    <dbReference type="NCBI Taxonomy" id="983967"/>
    <lineage>
        <taxon>Eukaryota</taxon>
        <taxon>Fungi</taxon>
        <taxon>Dikarya</taxon>
        <taxon>Ascomycota</taxon>
        <taxon>Saccharomycotina</taxon>
        <taxon>Pichiomycetes</taxon>
        <taxon>Pichiales</taxon>
        <taxon>Pichiaceae</taxon>
        <taxon>Ogataea</taxon>
        <taxon>Ogataea/Candida clade</taxon>
    </lineage>
</organism>
<feature type="region of interest" description="Disordered" evidence="1">
    <location>
        <begin position="258"/>
        <end position="282"/>
    </location>
</feature>
<accession>A0A1E4T2C9</accession>
<gene>
    <name evidence="2" type="ORF">CANARDRAFT_27968</name>
</gene>
<name>A0A1E4T2C9_9ASCO</name>
<keyword evidence="3" id="KW-1185">Reference proteome</keyword>
<dbReference type="AlphaFoldDB" id="A0A1E4T2C9"/>
<feature type="compositionally biased region" description="Polar residues" evidence="1">
    <location>
        <begin position="140"/>
        <end position="160"/>
    </location>
</feature>
<reference evidence="3" key="1">
    <citation type="submission" date="2016-04" db="EMBL/GenBank/DDBJ databases">
        <title>Comparative genomics of biotechnologically important yeasts.</title>
        <authorList>
            <consortium name="DOE Joint Genome Institute"/>
            <person name="Riley R."/>
            <person name="Haridas S."/>
            <person name="Wolfe K.H."/>
            <person name="Lopes M.R."/>
            <person name="Hittinger C.T."/>
            <person name="Goker M."/>
            <person name="Salamov A."/>
            <person name="Wisecaver J."/>
            <person name="Long T.M."/>
            <person name="Aerts A.L."/>
            <person name="Barry K."/>
            <person name="Choi C."/>
            <person name="Clum A."/>
            <person name="Coughlan A.Y."/>
            <person name="Deshpande S."/>
            <person name="Douglass A.P."/>
            <person name="Hanson S.J."/>
            <person name="Klenk H.-P."/>
            <person name="Labutti K."/>
            <person name="Lapidus A."/>
            <person name="Lindquist E."/>
            <person name="Lipzen A."/>
            <person name="Meier-Kolthoff J.P."/>
            <person name="Ohm R.A."/>
            <person name="Otillar R.P."/>
            <person name="Pangilinan J."/>
            <person name="Peng Y."/>
            <person name="Rokas A."/>
            <person name="Rosa C.A."/>
            <person name="Scheuner C."/>
            <person name="Sibirny A.A."/>
            <person name="Slot J.C."/>
            <person name="Stielow J.B."/>
            <person name="Sun H."/>
            <person name="Kurtzman C.P."/>
            <person name="Blackwell M."/>
            <person name="Grigoriev I.V."/>
            <person name="Jeffries T.W."/>
        </authorList>
    </citation>
    <scope>NUCLEOTIDE SEQUENCE [LARGE SCALE GENOMIC DNA]</scope>
    <source>
        <strain evidence="3">NRRL YB-2248</strain>
    </source>
</reference>
<feature type="compositionally biased region" description="Basic and acidic residues" evidence="1">
    <location>
        <begin position="164"/>
        <end position="177"/>
    </location>
</feature>
<sequence>MGIRLSDFADDNDRTKRVRLSDNEHTFRQSEEITGSARDTITQSPLPPYSMLPAPPNAQQRLPISRTLLSSTPALSRNGTRPVRQVSNRSDEIDRFVSQLYSGNPPEEESWTDYLASNRSDLAHLNDFLGAVTTPPVYPSNDSTTDISHPTHSNPRQAEQSSNNDDRRSRARGDLARRRSIRPSETGVGVRWAMNLPEDDESESSSDLPPIATTRNRFNRPYIRFSNPQFLTNSPIERYDFRDRRRRRQRRMVVDFAQEHVQSHAMEPTLSTDASDDPNPSLAILSDELRERLSNERRTISTEQEAESAHDFNSAGSLTDSPEQLPTLSSDYRAPTSDAEGRTTRHIYNRYAMGTTLNTTVPSILGTQLTSRSMIPHLPVRHVPSLAANWRCKPGHHPLPPDIHELVLKEAKRKYGKVLSSGVVFDEVKETDNCATTENIESNAND</sequence>
<feature type="region of interest" description="Disordered" evidence="1">
    <location>
        <begin position="134"/>
        <end position="214"/>
    </location>
</feature>
<feature type="compositionally biased region" description="Polar residues" evidence="1">
    <location>
        <begin position="314"/>
        <end position="330"/>
    </location>
</feature>
<protein>
    <submittedName>
        <fullName evidence="2">Uncharacterized protein</fullName>
    </submittedName>
</protein>
<evidence type="ECO:0000313" key="3">
    <source>
        <dbReference type="Proteomes" id="UP000094801"/>
    </source>
</evidence>
<evidence type="ECO:0000256" key="1">
    <source>
        <dbReference type="SAM" id="MobiDB-lite"/>
    </source>
</evidence>
<dbReference type="EMBL" id="KV453851">
    <property type="protein sequence ID" value="ODV85894.1"/>
    <property type="molecule type" value="Genomic_DNA"/>
</dbReference>
<proteinExistence type="predicted"/>
<feature type="region of interest" description="Disordered" evidence="1">
    <location>
        <begin position="294"/>
        <end position="343"/>
    </location>
</feature>
<dbReference type="Proteomes" id="UP000094801">
    <property type="component" value="Unassembled WGS sequence"/>
</dbReference>
<feature type="non-terminal residue" evidence="2">
    <location>
        <position position="446"/>
    </location>
</feature>
<feature type="region of interest" description="Disordered" evidence="1">
    <location>
        <begin position="71"/>
        <end position="90"/>
    </location>
</feature>
<evidence type="ECO:0000313" key="2">
    <source>
        <dbReference type="EMBL" id="ODV85894.1"/>
    </source>
</evidence>